<dbReference type="EMBL" id="KZ989250">
    <property type="protein sequence ID" value="RKP27206.1"/>
    <property type="molecule type" value="Genomic_DNA"/>
</dbReference>
<organism evidence="2 3">
    <name type="scientific">Syncephalis pseudoplumigaleata</name>
    <dbReference type="NCBI Taxonomy" id="1712513"/>
    <lineage>
        <taxon>Eukaryota</taxon>
        <taxon>Fungi</taxon>
        <taxon>Fungi incertae sedis</taxon>
        <taxon>Zoopagomycota</taxon>
        <taxon>Zoopagomycotina</taxon>
        <taxon>Zoopagomycetes</taxon>
        <taxon>Zoopagales</taxon>
        <taxon>Piptocephalidaceae</taxon>
        <taxon>Syncephalis</taxon>
    </lineage>
</organism>
<dbReference type="Proteomes" id="UP000278143">
    <property type="component" value="Unassembled WGS sequence"/>
</dbReference>
<keyword evidence="3" id="KW-1185">Reference proteome</keyword>
<evidence type="ECO:0000256" key="1">
    <source>
        <dbReference type="SAM" id="SignalP"/>
    </source>
</evidence>
<name>A0A4P9Z3Z8_9FUNG</name>
<dbReference type="AlphaFoldDB" id="A0A4P9Z3Z8"/>
<feature type="signal peptide" evidence="1">
    <location>
        <begin position="1"/>
        <end position="24"/>
    </location>
</feature>
<evidence type="ECO:0000313" key="3">
    <source>
        <dbReference type="Proteomes" id="UP000278143"/>
    </source>
</evidence>
<proteinExistence type="predicted"/>
<gene>
    <name evidence="2" type="ORF">SYNPS1DRAFT_27130</name>
</gene>
<feature type="chain" id="PRO_5020417604" evidence="1">
    <location>
        <begin position="25"/>
        <end position="302"/>
    </location>
</feature>
<keyword evidence="1" id="KW-0732">Signal</keyword>
<reference evidence="3" key="1">
    <citation type="journal article" date="2018" name="Nat. Microbiol.">
        <title>Leveraging single-cell genomics to expand the fungal tree of life.</title>
        <authorList>
            <person name="Ahrendt S.R."/>
            <person name="Quandt C.A."/>
            <person name="Ciobanu D."/>
            <person name="Clum A."/>
            <person name="Salamov A."/>
            <person name="Andreopoulos B."/>
            <person name="Cheng J.F."/>
            <person name="Woyke T."/>
            <person name="Pelin A."/>
            <person name="Henrissat B."/>
            <person name="Reynolds N.K."/>
            <person name="Benny G.L."/>
            <person name="Smith M.E."/>
            <person name="James T.Y."/>
            <person name="Grigoriev I.V."/>
        </authorList>
    </citation>
    <scope>NUCLEOTIDE SEQUENCE [LARGE SCALE GENOMIC DNA]</scope>
    <source>
        <strain evidence="3">Benny S71-1</strain>
    </source>
</reference>
<evidence type="ECO:0000313" key="2">
    <source>
        <dbReference type="EMBL" id="RKP27206.1"/>
    </source>
</evidence>
<protein>
    <submittedName>
        <fullName evidence="2">Uncharacterized protein</fullName>
    </submittedName>
</protein>
<accession>A0A4P9Z3Z8</accession>
<sequence length="302" mass="33980">MFGKFSLIGSAVVCALLFASATQAAPNIGKLALYRLSILSPFRKQSTIKNDQFPVHILLNYNREKGLSEEYGYCGAGSDLLSKSKEPPLVQLICEKRGKVYAPFRIMMYIDSISEGSPDFWLKKHFPRIIRPAKYYGASCYVVEDTNPTGKPLWIPMTQSSTTFSLDERKTIHMQALQVIRFMKRKGWYLQGALIHARFDSGNIVFSDLLRAYSTDFHEIGTNDPALRLNTIAAISNQFITGYGKLFGPLYPQGTKAAEMDLINNKKEVLVPVTWNKYPHPPPYRAPSVRPSAPPAHLMPEK</sequence>